<gene>
    <name evidence="3" type="ORF">GJG86_07100</name>
</gene>
<feature type="transmembrane region" description="Helical" evidence="2">
    <location>
        <begin position="470"/>
        <end position="489"/>
    </location>
</feature>
<evidence type="ECO:0000256" key="1">
    <source>
        <dbReference type="SAM" id="Coils"/>
    </source>
</evidence>
<keyword evidence="2" id="KW-0812">Transmembrane</keyword>
<dbReference type="Proteomes" id="UP000438093">
    <property type="component" value="Unassembled WGS sequence"/>
</dbReference>
<organism evidence="3 4">
    <name type="scientific">Eggerthella guodeyinii</name>
    <dbReference type="NCBI Taxonomy" id="2690837"/>
    <lineage>
        <taxon>Bacteria</taxon>
        <taxon>Bacillati</taxon>
        <taxon>Actinomycetota</taxon>
        <taxon>Coriobacteriia</taxon>
        <taxon>Eggerthellales</taxon>
        <taxon>Eggerthellaceae</taxon>
        <taxon>Eggerthella</taxon>
    </lineage>
</organism>
<keyword evidence="2" id="KW-0472">Membrane</keyword>
<feature type="coiled-coil region" evidence="1">
    <location>
        <begin position="65"/>
        <end position="113"/>
    </location>
</feature>
<proteinExistence type="predicted"/>
<reference evidence="4" key="1">
    <citation type="submission" date="2019-08" db="EMBL/GenBank/DDBJ databases">
        <title>Arthrobacter sp. nov., isolated from plateau pika and Tibetan wild ass.</title>
        <authorList>
            <person name="Ge Y."/>
        </authorList>
    </citation>
    <scope>NUCLEOTIDE SEQUENCE [LARGE SCALE GENOMIC DNA]</scope>
    <source>
        <strain evidence="4">HF-4214</strain>
    </source>
</reference>
<comment type="caution">
    <text evidence="3">The sequence shown here is derived from an EMBL/GenBank/DDBJ whole genome shotgun (WGS) entry which is preliminary data.</text>
</comment>
<dbReference type="SUPFAM" id="SSF57997">
    <property type="entry name" value="Tropomyosin"/>
    <property type="match status" value="1"/>
</dbReference>
<keyword evidence="4" id="KW-1185">Reference proteome</keyword>
<sequence length="813" mass="85286">MAVSYKGLTIKFGGDTTELQGALKKVQSAAKETQGDLKDINSALKLDPGNTTLLEQKVKALNSAYGETKSKLDAYKQALSQLDAKKQSGAQLTEQEERQYDTLQRSILKCEKQLESYGDDLKSTAKEAEASKTSLYQFGQTIENNADKFERAGRGMETAGKTIVGGAVGATTALVGLATSQEENIQQSHQLETAWESAGGTAEQAQGVYASFYRLLGETDTATEASQNLARLTTNEQELKAWTDIAAGAYAAFGDALPLENLAEASQETAHTGTVTGGLADALNWSTASAETWSAALSGHADAQAAFNQALDEGGTKEDAFNAALAACGDEQERASVITETLNGLYGDAGKAYQDTNSALLESRDAQNDFNQAMTDAGEAALPVKEQVMELGAQLLQTVVPAMQSASEWFQSLTPEQKQLATNVALGVVAFGGLAVGVGKLVGAIPGFASGIKTASSAFSAFNGVLKANPILAVVGLVAMIVAALVTFFTQTEEGRQMWSGFCEGMQQAWQGVCDFFAPAAEFFGGIWASVTTGAEGFGSDLAQKWEGIKTGASQAWEGVKGFITSNIDSAKSIGSSASSVFKDALTGDWSALASDSRRLFGDVDNAVTSNLQAAKDSGIPIVSDLASGALDKWNWLKTDGVAAFGDLASGIGSKLDQAKSWANDKAQGIVDFWRSIPDNIIGFFSGIGSKISNAFGSIHFPSPHVEWGGFNIGDMHVPLPTVRWYGNGGYFDQASVIGIGEHGGEYALPENRITDLIATAMDKARGGAQQVVSVAVEVNATIKGEADAYATGQQIGNGIASKLKQRGVQVAT</sequence>
<evidence type="ECO:0000313" key="3">
    <source>
        <dbReference type="EMBL" id="MRX82258.1"/>
    </source>
</evidence>
<dbReference type="EMBL" id="VTFY01000004">
    <property type="protein sequence ID" value="MRX82258.1"/>
    <property type="molecule type" value="Genomic_DNA"/>
</dbReference>
<evidence type="ECO:0000313" key="4">
    <source>
        <dbReference type="Proteomes" id="UP000438093"/>
    </source>
</evidence>
<name>A0A6N7RNF2_9ACTN</name>
<dbReference type="AlphaFoldDB" id="A0A6N7RNF2"/>
<feature type="transmembrane region" description="Helical" evidence="2">
    <location>
        <begin position="424"/>
        <end position="449"/>
    </location>
</feature>
<protein>
    <recommendedName>
        <fullName evidence="5">Phage tail tape measure protein</fullName>
    </recommendedName>
</protein>
<dbReference type="RefSeq" id="WP_154333126.1">
    <property type="nucleotide sequence ID" value="NZ_VTFY01000004.1"/>
</dbReference>
<evidence type="ECO:0008006" key="5">
    <source>
        <dbReference type="Google" id="ProtNLM"/>
    </source>
</evidence>
<keyword evidence="1" id="KW-0175">Coiled coil</keyword>
<accession>A0A6N7RNF2</accession>
<evidence type="ECO:0000256" key="2">
    <source>
        <dbReference type="SAM" id="Phobius"/>
    </source>
</evidence>
<keyword evidence="2" id="KW-1133">Transmembrane helix</keyword>